<evidence type="ECO:0000259" key="1">
    <source>
        <dbReference type="Pfam" id="PF13280"/>
    </source>
</evidence>
<protein>
    <submittedName>
        <fullName evidence="3">WYL domain-containing protein</fullName>
    </submittedName>
</protein>
<accession>A0ABR7A113</accession>
<proteinExistence type="predicted"/>
<sequence length="335" mass="37475">MSLSYDRVERLKLIESLLPTADQGASVGFSSKQIIEKLANSNPDLILTARTIQRDLKDLISAGRVALHHKSENSPTYVQVAQDDEIDGPVWEYFIEHLKVELEGIVSNTDLAKLITRLKKPDDGIALDEKKICILPDSLRLKPAVIDYRIFSSVLKALKERLSVRIRYKDRQENVSEPTLHPLGIMQRGPRIYLVALKDDGGSERLYAVDRILKVELLGTSDKKTGSFCFADYIARGKADFSDGEMIELKAVVSGYVETLLYDCPLNDSQKLIPMQEGEDGSLLTVTIPSSGQLLRWILSCGSNIKLLSPDELSVTVRDQIKKTYRSYFGSIDLS</sequence>
<feature type="domain" description="WYL" evidence="1">
    <location>
        <begin position="150"/>
        <end position="216"/>
    </location>
</feature>
<dbReference type="Pfam" id="PF13280">
    <property type="entry name" value="WYL"/>
    <property type="match status" value="1"/>
</dbReference>
<dbReference type="RefSeq" id="WP_186902453.1">
    <property type="nucleotide sequence ID" value="NZ_JACOGD010000001.1"/>
</dbReference>
<dbReference type="PANTHER" id="PTHR34580:SF1">
    <property type="entry name" value="PROTEIN PAFC"/>
    <property type="match status" value="1"/>
</dbReference>
<keyword evidence="4" id="KW-1185">Reference proteome</keyword>
<dbReference type="InterPro" id="IPR051534">
    <property type="entry name" value="CBASS_pafABC_assoc_protein"/>
</dbReference>
<dbReference type="PROSITE" id="PS52050">
    <property type="entry name" value="WYL"/>
    <property type="match status" value="1"/>
</dbReference>
<gene>
    <name evidence="3" type="ORF">H8K43_02845</name>
</gene>
<dbReference type="PANTHER" id="PTHR34580">
    <property type="match status" value="1"/>
</dbReference>
<dbReference type="Pfam" id="PF25583">
    <property type="entry name" value="WCX"/>
    <property type="match status" value="1"/>
</dbReference>
<name>A0ABR7A113_9BURK</name>
<dbReference type="InterPro" id="IPR057727">
    <property type="entry name" value="WCX_dom"/>
</dbReference>
<comment type="caution">
    <text evidence="3">The sequence shown here is derived from an EMBL/GenBank/DDBJ whole genome shotgun (WGS) entry which is preliminary data.</text>
</comment>
<dbReference type="InterPro" id="IPR026881">
    <property type="entry name" value="WYL_dom"/>
</dbReference>
<dbReference type="Proteomes" id="UP000654304">
    <property type="component" value="Unassembled WGS sequence"/>
</dbReference>
<evidence type="ECO:0000313" key="4">
    <source>
        <dbReference type="Proteomes" id="UP000654304"/>
    </source>
</evidence>
<dbReference type="EMBL" id="JACOGD010000001">
    <property type="protein sequence ID" value="MBC3930599.1"/>
    <property type="molecule type" value="Genomic_DNA"/>
</dbReference>
<evidence type="ECO:0000259" key="2">
    <source>
        <dbReference type="Pfam" id="PF25583"/>
    </source>
</evidence>
<reference evidence="3 4" key="1">
    <citation type="submission" date="2020-08" db="EMBL/GenBank/DDBJ databases">
        <title>Novel species isolated from subtropical streams in China.</title>
        <authorList>
            <person name="Lu H."/>
        </authorList>
    </citation>
    <scope>NUCLEOTIDE SEQUENCE [LARGE SCALE GENOMIC DNA]</scope>
    <source>
        <strain evidence="3 4">CY22W</strain>
    </source>
</reference>
<organism evidence="3 4">
    <name type="scientific">Undibacterium curvum</name>
    <dbReference type="NCBI Taxonomy" id="2762294"/>
    <lineage>
        <taxon>Bacteria</taxon>
        <taxon>Pseudomonadati</taxon>
        <taxon>Pseudomonadota</taxon>
        <taxon>Betaproteobacteria</taxon>
        <taxon>Burkholderiales</taxon>
        <taxon>Oxalobacteraceae</taxon>
        <taxon>Undibacterium</taxon>
    </lineage>
</organism>
<feature type="domain" description="WCX" evidence="2">
    <location>
        <begin position="247"/>
        <end position="323"/>
    </location>
</feature>
<evidence type="ECO:0000313" key="3">
    <source>
        <dbReference type="EMBL" id="MBC3930599.1"/>
    </source>
</evidence>